<evidence type="ECO:0000313" key="4">
    <source>
        <dbReference type="Proteomes" id="UP000246004"/>
    </source>
</evidence>
<dbReference type="Gene3D" id="3.30.110.150">
    <property type="entry name" value="SepF-like protein"/>
    <property type="match status" value="1"/>
</dbReference>
<accession>A0A2A2HCR7</accession>
<gene>
    <name evidence="1" type="ORF">ASJ82_02270</name>
    <name evidence="2" type="ORF">MSCUN_15670</name>
</gene>
<keyword evidence="3" id="KW-1185">Reference proteome</keyword>
<proteinExistence type="predicted"/>
<dbReference type="RefSeq" id="WP_095608999.1">
    <property type="nucleotide sequence ID" value="NZ_CAUHCB010000007.1"/>
</dbReference>
<comment type="caution">
    <text evidence="1">The sequence shown here is derived from an EMBL/GenBank/DDBJ whole genome shotgun (WGS) entry which is preliminary data.</text>
</comment>
<dbReference type="EMBL" id="LWMS01000047">
    <property type="protein sequence ID" value="PWL07590.1"/>
    <property type="molecule type" value="Genomic_DNA"/>
</dbReference>
<evidence type="ECO:0008006" key="5">
    <source>
        <dbReference type="Google" id="ProtNLM"/>
    </source>
</evidence>
<dbReference type="Proteomes" id="UP000246004">
    <property type="component" value="Unassembled WGS sequence"/>
</dbReference>
<organism evidence="1 3">
    <name type="scientific">Methanosphaera cuniculi</name>
    <dbReference type="NCBI Taxonomy" id="1077256"/>
    <lineage>
        <taxon>Archaea</taxon>
        <taxon>Methanobacteriati</taxon>
        <taxon>Methanobacteriota</taxon>
        <taxon>Methanomada group</taxon>
        <taxon>Methanobacteria</taxon>
        <taxon>Methanobacteriales</taxon>
        <taxon>Methanobacteriaceae</taxon>
        <taxon>Methanosphaera</taxon>
    </lineage>
</organism>
<evidence type="ECO:0000313" key="1">
    <source>
        <dbReference type="EMBL" id="PAV07076.1"/>
    </source>
</evidence>
<dbReference type="AlphaFoldDB" id="A0A2A2HCR7"/>
<dbReference type="InterPro" id="IPR038594">
    <property type="entry name" value="SepF-like_sf"/>
</dbReference>
<dbReference type="Proteomes" id="UP000217528">
    <property type="component" value="Unassembled WGS sequence"/>
</dbReference>
<reference evidence="1 3" key="2">
    <citation type="journal article" date="2017" name="BMC Genomics">
        <title>Genomic analysis of methanogenic archaea reveals a shift towards energy conservation.</title>
        <authorList>
            <person name="Gilmore S.P."/>
            <person name="Henske J.K."/>
            <person name="Sexton J.A."/>
            <person name="Solomon K.V."/>
            <person name="Seppala S."/>
            <person name="Yoo J.I."/>
            <person name="Huyett L.M."/>
            <person name="Pressman A."/>
            <person name="Cogan J.Z."/>
            <person name="Kivenson V."/>
            <person name="Peng X."/>
            <person name="Tan Y."/>
            <person name="Valentine D.L."/>
            <person name="O'Malley M.A."/>
        </authorList>
    </citation>
    <scope>NUCLEOTIDE SEQUENCE [LARGE SCALE GENOMIC DNA]</scope>
    <source>
        <strain evidence="1 3">1R-7</strain>
    </source>
</reference>
<evidence type="ECO:0000313" key="2">
    <source>
        <dbReference type="EMBL" id="PWL07590.1"/>
    </source>
</evidence>
<dbReference type="OrthoDB" id="82446at2157"/>
<protein>
    <recommendedName>
        <fullName evidence="5">Cell division protein SepF</fullName>
    </recommendedName>
</protein>
<dbReference type="EMBL" id="LMVN01000023">
    <property type="protein sequence ID" value="PAV07076.1"/>
    <property type="molecule type" value="Genomic_DNA"/>
</dbReference>
<evidence type="ECO:0000313" key="3">
    <source>
        <dbReference type="Proteomes" id="UP000217528"/>
    </source>
</evidence>
<name>A0A2A2HCR7_9EURY</name>
<reference evidence="2 4" key="1">
    <citation type="submission" date="2016-04" db="EMBL/GenBank/DDBJ databases">
        <title>Genome sequence of Methanosphaera cuniculi DSM 4103.</title>
        <authorList>
            <person name="Poehlein A."/>
            <person name="Seedorf H."/>
            <person name="Daniel R."/>
        </authorList>
    </citation>
    <scope>NUCLEOTIDE SEQUENCE [LARGE SCALE GENOMIC DNA]</scope>
    <source>
        <strain evidence="2 4">DSM 4103</strain>
    </source>
</reference>
<sequence>MENTFKDFTINIKKSLDRDFSNDMEPNFDEDQQMLNDKLISSIENNYDDDYEDDIIVDHSADDDDFMITPDASACVNTIRLVKIRSIKELEEELENLNQTRIPQIIDFDYIQQRRKSEIKLVGEKLNQFKKETDANLVLLGSTKNVVVVTPSEIMLMK</sequence>